<accession>A0A401RE56</accession>
<feature type="compositionally biased region" description="Polar residues" evidence="1">
    <location>
        <begin position="20"/>
        <end position="39"/>
    </location>
</feature>
<sequence>MLASPPGCKDSGDNGKAGLTSGSEGSTSHVMVHVGSNNVRKQKLRAG</sequence>
<feature type="non-terminal residue" evidence="2">
    <location>
        <position position="47"/>
    </location>
</feature>
<feature type="region of interest" description="Disordered" evidence="1">
    <location>
        <begin position="1"/>
        <end position="47"/>
    </location>
</feature>
<reference evidence="2 3" key="1">
    <citation type="journal article" date="2018" name="Nat. Ecol. Evol.">
        <title>Shark genomes provide insights into elasmobranch evolution and the origin of vertebrates.</title>
        <authorList>
            <person name="Hara Y"/>
            <person name="Yamaguchi K"/>
            <person name="Onimaru K"/>
            <person name="Kadota M"/>
            <person name="Koyanagi M"/>
            <person name="Keeley SD"/>
            <person name="Tatsumi K"/>
            <person name="Tanaka K"/>
            <person name="Motone F"/>
            <person name="Kageyama Y"/>
            <person name="Nozu R"/>
            <person name="Adachi N"/>
            <person name="Nishimura O"/>
            <person name="Nakagawa R"/>
            <person name="Tanegashima C"/>
            <person name="Kiyatake I"/>
            <person name="Matsumoto R"/>
            <person name="Murakumo K"/>
            <person name="Nishida K"/>
            <person name="Terakita A"/>
            <person name="Kuratani S"/>
            <person name="Sato K"/>
            <person name="Hyodo S Kuraku.S."/>
        </authorList>
    </citation>
    <scope>NUCLEOTIDE SEQUENCE [LARGE SCALE GENOMIC DNA]</scope>
</reference>
<dbReference type="AlphaFoldDB" id="A0A401RE56"/>
<organism evidence="2 3">
    <name type="scientific">Chiloscyllium punctatum</name>
    <name type="common">Brownbanded bambooshark</name>
    <name type="synonym">Hemiscyllium punctatum</name>
    <dbReference type="NCBI Taxonomy" id="137246"/>
    <lineage>
        <taxon>Eukaryota</taxon>
        <taxon>Metazoa</taxon>
        <taxon>Chordata</taxon>
        <taxon>Craniata</taxon>
        <taxon>Vertebrata</taxon>
        <taxon>Chondrichthyes</taxon>
        <taxon>Elasmobranchii</taxon>
        <taxon>Galeomorphii</taxon>
        <taxon>Galeoidea</taxon>
        <taxon>Orectolobiformes</taxon>
        <taxon>Hemiscylliidae</taxon>
        <taxon>Chiloscyllium</taxon>
    </lineage>
</organism>
<protein>
    <submittedName>
        <fullName evidence="2">Uncharacterized protein</fullName>
    </submittedName>
</protein>
<evidence type="ECO:0000313" key="3">
    <source>
        <dbReference type="Proteomes" id="UP000287033"/>
    </source>
</evidence>
<dbReference type="Proteomes" id="UP000287033">
    <property type="component" value="Unassembled WGS sequence"/>
</dbReference>
<evidence type="ECO:0000313" key="2">
    <source>
        <dbReference type="EMBL" id="GCC16428.1"/>
    </source>
</evidence>
<comment type="caution">
    <text evidence="2">The sequence shown here is derived from an EMBL/GenBank/DDBJ whole genome shotgun (WGS) entry which is preliminary data.</text>
</comment>
<gene>
    <name evidence="2" type="ORF">chiPu_0022211</name>
</gene>
<evidence type="ECO:0000256" key="1">
    <source>
        <dbReference type="SAM" id="MobiDB-lite"/>
    </source>
</evidence>
<keyword evidence="3" id="KW-1185">Reference proteome</keyword>
<proteinExistence type="predicted"/>
<name>A0A401RE56_CHIPU</name>
<dbReference type="EMBL" id="BEZZ01006422">
    <property type="protein sequence ID" value="GCC16428.1"/>
    <property type="molecule type" value="Genomic_DNA"/>
</dbReference>